<dbReference type="WBParaSite" id="EN70_8864">
    <property type="protein sequence ID" value="EN70_8864"/>
    <property type="gene ID" value="EN70_8864"/>
</dbReference>
<reference evidence="3 4" key="2">
    <citation type="submission" date="2016-11" db="UniProtKB">
        <authorList>
            <consortium name="WormBaseParasite"/>
        </authorList>
    </citation>
    <scope>IDENTIFICATION</scope>
</reference>
<dbReference type="GeneID" id="9951787"/>
<dbReference type="Proteomes" id="UP000095285">
    <property type="component" value="Unassembled WGS sequence"/>
</dbReference>
<dbReference type="CTD" id="9951787"/>
<dbReference type="WBParaSite" id="EN70_8865">
    <property type="protein sequence ID" value="EN70_8865"/>
    <property type="gene ID" value="EN70_8865"/>
</dbReference>
<dbReference type="OMA" id="SHIVNDG"/>
<organism evidence="2 4">
    <name type="scientific">Loa loa</name>
    <name type="common">Eye worm</name>
    <name type="synonym">Filaria loa</name>
    <dbReference type="NCBI Taxonomy" id="7209"/>
    <lineage>
        <taxon>Eukaryota</taxon>
        <taxon>Metazoa</taxon>
        <taxon>Ecdysozoa</taxon>
        <taxon>Nematoda</taxon>
        <taxon>Chromadorea</taxon>
        <taxon>Rhabditida</taxon>
        <taxon>Spirurina</taxon>
        <taxon>Spiruromorpha</taxon>
        <taxon>Filarioidea</taxon>
        <taxon>Onchocercidae</taxon>
        <taxon>Loa</taxon>
    </lineage>
</organism>
<evidence type="ECO:0000313" key="1">
    <source>
        <dbReference type="EMBL" id="EFO14217.2"/>
    </source>
</evidence>
<reference evidence="1 2" key="1">
    <citation type="submission" date="2012-04" db="EMBL/GenBank/DDBJ databases">
        <title>The Genome Sequence of Loa loa.</title>
        <authorList>
            <consortium name="The Broad Institute Genome Sequencing Platform"/>
            <consortium name="Broad Institute Genome Sequencing Center for Infectious Disease"/>
            <person name="Nutman T.B."/>
            <person name="Fink D.L."/>
            <person name="Russ C."/>
            <person name="Young S."/>
            <person name="Zeng Q."/>
            <person name="Gargeya S."/>
            <person name="Alvarado L."/>
            <person name="Berlin A."/>
            <person name="Chapman S.B."/>
            <person name="Chen Z."/>
            <person name="Freedman E."/>
            <person name="Gellesch M."/>
            <person name="Goldberg J."/>
            <person name="Griggs A."/>
            <person name="Gujja S."/>
            <person name="Heilman E.R."/>
            <person name="Heiman D."/>
            <person name="Howarth C."/>
            <person name="Mehta T."/>
            <person name="Neiman D."/>
            <person name="Pearson M."/>
            <person name="Roberts A."/>
            <person name="Saif S."/>
            <person name="Shea T."/>
            <person name="Shenoy N."/>
            <person name="Sisk P."/>
            <person name="Stolte C."/>
            <person name="Sykes S."/>
            <person name="White J."/>
            <person name="Yandava C."/>
            <person name="Haas B."/>
            <person name="Henn M.R."/>
            <person name="Nusbaum C."/>
            <person name="Birren B."/>
        </authorList>
    </citation>
    <scope>NUCLEOTIDE SEQUENCE [LARGE SCALE GENOMIC DNA]</scope>
</reference>
<proteinExistence type="predicted"/>
<evidence type="ECO:0000313" key="5">
    <source>
        <dbReference type="WBParaSite" id="EN70_8865"/>
    </source>
</evidence>
<accession>A0A1S0TJB4</accession>
<gene>
    <name evidence="1 3 4 5" type="ORF">LOAG_14307</name>
</gene>
<accession>A0A1I7W2A7</accession>
<dbReference type="KEGG" id="loa:LOAG_14307"/>
<evidence type="ECO:0000313" key="2">
    <source>
        <dbReference type="Proteomes" id="UP000095285"/>
    </source>
</evidence>
<dbReference type="AlphaFoldDB" id="A0A1I7W2A7"/>
<keyword evidence="2" id="KW-1185">Reference proteome</keyword>
<evidence type="ECO:0000313" key="4">
    <source>
        <dbReference type="WBParaSite" id="EN70_8864"/>
    </source>
</evidence>
<dbReference type="EMBL" id="JH712380">
    <property type="protein sequence ID" value="EFO14217.2"/>
    <property type="molecule type" value="Genomic_DNA"/>
</dbReference>
<dbReference type="STRING" id="7209.A0A1I7W2A7"/>
<sequence length="98" mass="11264">MAKSESHIVNDGMIGTNHTLQSVIFDNFNHSNMYKRSRVGLPLHIISNDLYASNMETIGTKHSKIETFSWTTVPRGWDVFRLLPPPPDNLNRGKYENY</sequence>
<evidence type="ECO:0000313" key="3">
    <source>
        <dbReference type="WBParaSite" id="EN70_742"/>
    </source>
</evidence>
<name>A0A1I7W2A7_LOALO</name>
<dbReference type="RefSeq" id="XP_003149852.2">
    <property type="nucleotide sequence ID" value="XM_003149804.2"/>
</dbReference>
<dbReference type="WBParaSite" id="EN70_742">
    <property type="protein sequence ID" value="EN70_742"/>
    <property type="gene ID" value="EN70_742"/>
</dbReference>
<protein>
    <submittedName>
        <fullName evidence="1 3">Uncharacterized protein</fullName>
    </submittedName>
</protein>